<dbReference type="GO" id="GO:0034497">
    <property type="term" value="P:protein localization to phagophore assembly site"/>
    <property type="evidence" value="ECO:0007669"/>
    <property type="project" value="EnsemblFungi"/>
</dbReference>
<dbReference type="FunCoup" id="G0VA51">
    <property type="interactions" value="76"/>
</dbReference>
<protein>
    <recommendedName>
        <fullName evidence="5">Trafficking protein particle complex subunit</fullName>
    </recommendedName>
</protein>
<dbReference type="PANTHER" id="PTHR12817:SF0">
    <property type="entry name" value="GEO08327P1"/>
    <property type="match status" value="1"/>
</dbReference>
<dbReference type="GO" id="GO:0016239">
    <property type="term" value="P:positive regulation of macroautophagy"/>
    <property type="evidence" value="ECO:0007669"/>
    <property type="project" value="EnsemblFungi"/>
</dbReference>
<dbReference type="GeneID" id="96902338"/>
<proteinExistence type="inferred from homology"/>
<dbReference type="PANTHER" id="PTHR12817">
    <property type="entry name" value="TRAFFICKING PROTEIN PARTICLE COMPLEX SUBUNIT 6B"/>
    <property type="match status" value="1"/>
</dbReference>
<dbReference type="GO" id="GO:0065003">
    <property type="term" value="P:protein-containing complex assembly"/>
    <property type="evidence" value="ECO:0007669"/>
    <property type="project" value="EnsemblFungi"/>
</dbReference>
<dbReference type="GO" id="GO:0005802">
    <property type="term" value="C:trans-Golgi network"/>
    <property type="evidence" value="ECO:0007669"/>
    <property type="project" value="EnsemblFungi"/>
</dbReference>
<dbReference type="GO" id="GO:0006888">
    <property type="term" value="P:endoplasmic reticulum to Golgi vesicle-mediated transport"/>
    <property type="evidence" value="ECO:0007669"/>
    <property type="project" value="EnsemblFungi"/>
</dbReference>
<dbReference type="CDD" id="cd14944">
    <property type="entry name" value="TRAPPC6A_Trs33"/>
    <property type="match status" value="1"/>
</dbReference>
<name>G0VA51_NAUCA</name>
<evidence type="ECO:0008006" key="5">
    <source>
        <dbReference type="Google" id="ProtNLM"/>
    </source>
</evidence>
<dbReference type="OrthoDB" id="941624at2759"/>
<gene>
    <name evidence="3" type="primary">NCAS0B06970</name>
    <name evidence="3" type="ordered locus">NCAS_0B06970</name>
</gene>
<evidence type="ECO:0000256" key="1">
    <source>
        <dbReference type="ARBA" id="ARBA00006218"/>
    </source>
</evidence>
<dbReference type="Gene3D" id="3.30.1380.20">
    <property type="entry name" value="Trafficking protein particle complex subunit 3"/>
    <property type="match status" value="1"/>
</dbReference>
<comment type="similarity">
    <text evidence="1">Belongs to the TRAPP small subunits family. BET3 subfamily.</text>
</comment>
<evidence type="ECO:0000256" key="2">
    <source>
        <dbReference type="SAM" id="MobiDB-lite"/>
    </source>
</evidence>
<dbReference type="GO" id="GO:1990072">
    <property type="term" value="C:TRAPPIII protein complex"/>
    <property type="evidence" value="ECO:0007669"/>
    <property type="project" value="EnsemblFungi"/>
</dbReference>
<dbReference type="Proteomes" id="UP000001640">
    <property type="component" value="Chromosome 2"/>
</dbReference>
<dbReference type="GO" id="GO:1990070">
    <property type="term" value="C:TRAPPI protein complex"/>
    <property type="evidence" value="ECO:0007669"/>
    <property type="project" value="EnsemblFungi"/>
</dbReference>
<dbReference type="GO" id="GO:1990071">
    <property type="term" value="C:TRAPPII protein complex"/>
    <property type="evidence" value="ECO:0007669"/>
    <property type="project" value="EnsemblFungi"/>
</dbReference>
<dbReference type="eggNOG" id="KOG3316">
    <property type="taxonomic scope" value="Eukaryota"/>
</dbReference>
<dbReference type="STRING" id="1064592.G0VA51"/>
<evidence type="ECO:0000313" key="3">
    <source>
        <dbReference type="EMBL" id="CCC68781.1"/>
    </source>
</evidence>
<dbReference type="GO" id="GO:0000407">
    <property type="term" value="C:phagophore assembly site"/>
    <property type="evidence" value="ECO:0007669"/>
    <property type="project" value="EnsemblFungi"/>
</dbReference>
<dbReference type="OMA" id="PYLEIPC"/>
<keyword evidence="4" id="KW-1185">Reference proteome</keyword>
<dbReference type="InterPro" id="IPR007194">
    <property type="entry name" value="TRAPP_component"/>
</dbReference>
<dbReference type="EMBL" id="HE576753">
    <property type="protein sequence ID" value="CCC68781.1"/>
    <property type="molecule type" value="Genomic_DNA"/>
</dbReference>
<dbReference type="RefSeq" id="XP_003675152.1">
    <property type="nucleotide sequence ID" value="XM_003675104.1"/>
</dbReference>
<dbReference type="KEGG" id="ncs:NCAS_0B06970"/>
<dbReference type="InterPro" id="IPR037992">
    <property type="entry name" value="TRAPPC6/Trs33"/>
</dbReference>
<feature type="region of interest" description="Disordered" evidence="2">
    <location>
        <begin position="60"/>
        <end position="84"/>
    </location>
</feature>
<dbReference type="InterPro" id="IPR024096">
    <property type="entry name" value="NO_sig/Golgi_transp_ligand-bd"/>
</dbReference>
<dbReference type="GO" id="GO:0005801">
    <property type="term" value="C:cis-Golgi network"/>
    <property type="evidence" value="ECO:0007669"/>
    <property type="project" value="EnsemblFungi"/>
</dbReference>
<evidence type="ECO:0000313" key="4">
    <source>
        <dbReference type="Proteomes" id="UP000001640"/>
    </source>
</evidence>
<accession>G0VA51</accession>
<reference evidence="3 4" key="1">
    <citation type="journal article" date="2011" name="Proc. Natl. Acad. Sci. U.S.A.">
        <title>Evolutionary erosion of yeast sex chromosomes by mating-type switching accidents.</title>
        <authorList>
            <person name="Gordon J.L."/>
            <person name="Armisen D."/>
            <person name="Proux-Wera E."/>
            <person name="Oheigeartaigh S.S."/>
            <person name="Byrne K.P."/>
            <person name="Wolfe K.H."/>
        </authorList>
    </citation>
    <scope>NUCLEOTIDE SEQUENCE [LARGE SCALE GENOMIC DNA]</scope>
    <source>
        <strain evidence="4">ATCC 76901 / BCRC 22586 / CBS 4309 / NBRC 1992 / NRRL Y-12630</strain>
    </source>
</reference>
<reference key="2">
    <citation type="submission" date="2011-08" db="EMBL/GenBank/DDBJ databases">
        <title>Genome sequence of Naumovozyma castellii.</title>
        <authorList>
            <person name="Gordon J.L."/>
            <person name="Armisen D."/>
            <person name="Proux-Wera E."/>
            <person name="OhEigeartaigh S.S."/>
            <person name="Byrne K.P."/>
            <person name="Wolfe K.H."/>
        </authorList>
    </citation>
    <scope>NUCLEOTIDE SEQUENCE</scope>
    <source>
        <strain>Type strain:CBS 4309</strain>
    </source>
</reference>
<organism evidence="3 4">
    <name type="scientific">Naumovozyma castellii</name>
    <name type="common">Yeast</name>
    <name type="synonym">Saccharomyces castellii</name>
    <dbReference type="NCBI Taxonomy" id="27288"/>
    <lineage>
        <taxon>Eukaryota</taxon>
        <taxon>Fungi</taxon>
        <taxon>Dikarya</taxon>
        <taxon>Ascomycota</taxon>
        <taxon>Saccharomycotina</taxon>
        <taxon>Saccharomycetes</taxon>
        <taxon>Saccharomycetales</taxon>
        <taxon>Saccharomycetaceae</taxon>
        <taxon>Naumovozyma</taxon>
    </lineage>
</organism>
<dbReference type="GO" id="GO:0031503">
    <property type="term" value="P:protein-containing complex localization"/>
    <property type="evidence" value="ECO:0007669"/>
    <property type="project" value="EnsemblFungi"/>
</dbReference>
<dbReference type="HOGENOM" id="CLU_076409_2_0_1"/>
<sequence>MDPGRNYQANHPLTEQEKKQQQFRLFQESLPKVSQLAFQMLLNEIVPQAMAVENELNDLNSLEQTGDRTSAVEGERKGEGEAENIPINDLSLQEKEVSSYNTNLKIQPSHKLIMELAELEDEEKYNNILKRLRNIGFEMGKKMCEMLVFSNNPNLHFKEMDLLLIMKFICRDVWKQLYEKPIDNLKTNHRGTFYLIDYNYKPIQAFSLSEEAPAKELKMVEPFLEIPLGLIKGVLASLGYSPEEVICISSFVDKPADDRPKYGFPKGVSFHVQVNMKPK</sequence>
<dbReference type="AlphaFoldDB" id="G0VA51"/>
<dbReference type="Pfam" id="PF04051">
    <property type="entry name" value="TRAPP"/>
    <property type="match status" value="1"/>
</dbReference>
<dbReference type="SUPFAM" id="SSF111126">
    <property type="entry name" value="Ligand-binding domain in the NO signalling and Golgi transport"/>
    <property type="match status" value="1"/>
</dbReference>
<dbReference type="InParanoid" id="G0VA51"/>